<keyword evidence="2" id="KW-1185">Reference proteome</keyword>
<proteinExistence type="predicted"/>
<sequence>MVGASLLEEEVLLEKVEGSREDMENWPLVDWIMEEISGLGSASEMGKHERKLKCGSLQEKLMRVGRLKTMVNLGIAMMVFETTFEALKSCDTKIYGIKNFKYYD</sequence>
<dbReference type="AlphaFoldDB" id="A0AA86THL2"/>
<gene>
    <name evidence="1" type="ORF">AYBTSS11_LOCUS26383</name>
</gene>
<protein>
    <submittedName>
        <fullName evidence="1">Uncharacterized protein</fullName>
    </submittedName>
</protein>
<dbReference type="Gramene" id="rna-AYBTSS11_LOCUS26383">
    <property type="protein sequence ID" value="CAJ1974309.1"/>
    <property type="gene ID" value="gene-AYBTSS11_LOCUS26383"/>
</dbReference>
<organism evidence="1 2">
    <name type="scientific">Sphenostylis stenocarpa</name>
    <dbReference type="NCBI Taxonomy" id="92480"/>
    <lineage>
        <taxon>Eukaryota</taxon>
        <taxon>Viridiplantae</taxon>
        <taxon>Streptophyta</taxon>
        <taxon>Embryophyta</taxon>
        <taxon>Tracheophyta</taxon>
        <taxon>Spermatophyta</taxon>
        <taxon>Magnoliopsida</taxon>
        <taxon>eudicotyledons</taxon>
        <taxon>Gunneridae</taxon>
        <taxon>Pentapetalae</taxon>
        <taxon>rosids</taxon>
        <taxon>fabids</taxon>
        <taxon>Fabales</taxon>
        <taxon>Fabaceae</taxon>
        <taxon>Papilionoideae</taxon>
        <taxon>50 kb inversion clade</taxon>
        <taxon>NPAAA clade</taxon>
        <taxon>indigoferoid/millettioid clade</taxon>
        <taxon>Phaseoleae</taxon>
        <taxon>Sphenostylis</taxon>
    </lineage>
</organism>
<evidence type="ECO:0000313" key="1">
    <source>
        <dbReference type="EMBL" id="CAJ1974309.1"/>
    </source>
</evidence>
<name>A0AA86THL2_9FABA</name>
<evidence type="ECO:0000313" key="2">
    <source>
        <dbReference type="Proteomes" id="UP001189624"/>
    </source>
</evidence>
<dbReference type="EMBL" id="OY731406">
    <property type="protein sequence ID" value="CAJ1974309.1"/>
    <property type="molecule type" value="Genomic_DNA"/>
</dbReference>
<accession>A0AA86THL2</accession>
<reference evidence="1" key="1">
    <citation type="submission" date="2023-10" db="EMBL/GenBank/DDBJ databases">
        <authorList>
            <person name="Domelevo Entfellner J.-B."/>
        </authorList>
    </citation>
    <scope>NUCLEOTIDE SEQUENCE</scope>
</reference>
<dbReference type="Proteomes" id="UP001189624">
    <property type="component" value="Chromosome 9"/>
</dbReference>